<gene>
    <name evidence="2" type="ORF">NDU88_002534</name>
</gene>
<dbReference type="Proteomes" id="UP001066276">
    <property type="component" value="Chromosome 6"/>
</dbReference>
<accession>A0AAV7Q699</accession>
<evidence type="ECO:0000313" key="2">
    <source>
        <dbReference type="EMBL" id="KAJ1136116.1"/>
    </source>
</evidence>
<organism evidence="2 3">
    <name type="scientific">Pleurodeles waltl</name>
    <name type="common">Iberian ribbed newt</name>
    <dbReference type="NCBI Taxonomy" id="8319"/>
    <lineage>
        <taxon>Eukaryota</taxon>
        <taxon>Metazoa</taxon>
        <taxon>Chordata</taxon>
        <taxon>Craniata</taxon>
        <taxon>Vertebrata</taxon>
        <taxon>Euteleostomi</taxon>
        <taxon>Amphibia</taxon>
        <taxon>Batrachia</taxon>
        <taxon>Caudata</taxon>
        <taxon>Salamandroidea</taxon>
        <taxon>Salamandridae</taxon>
        <taxon>Pleurodelinae</taxon>
        <taxon>Pleurodeles</taxon>
    </lineage>
</organism>
<sequence>MTLLAKSEEKIQKALKLLEKAGRCDLVACIIAQVSGRPPRKVAGGVAAAVLACQAERSVRQRAASAKEQKRKKQRRQQSRGAQQSSKLCGAENTSKTVGSPGLGRNGIREVKKVKEKKALNTWKLDINVHG</sequence>
<name>A0AAV7Q699_PLEWA</name>
<dbReference type="AlphaFoldDB" id="A0AAV7Q699"/>
<evidence type="ECO:0000256" key="1">
    <source>
        <dbReference type="SAM" id="MobiDB-lite"/>
    </source>
</evidence>
<evidence type="ECO:0000313" key="3">
    <source>
        <dbReference type="Proteomes" id="UP001066276"/>
    </source>
</evidence>
<protein>
    <submittedName>
        <fullName evidence="2">Uncharacterized protein</fullName>
    </submittedName>
</protein>
<feature type="region of interest" description="Disordered" evidence="1">
    <location>
        <begin position="61"/>
        <end position="111"/>
    </location>
</feature>
<reference evidence="2" key="1">
    <citation type="journal article" date="2022" name="bioRxiv">
        <title>Sequencing and chromosome-scale assembly of the giantPleurodeles waltlgenome.</title>
        <authorList>
            <person name="Brown T."/>
            <person name="Elewa A."/>
            <person name="Iarovenko S."/>
            <person name="Subramanian E."/>
            <person name="Araus A.J."/>
            <person name="Petzold A."/>
            <person name="Susuki M."/>
            <person name="Suzuki K.-i.T."/>
            <person name="Hayashi T."/>
            <person name="Toyoda A."/>
            <person name="Oliveira C."/>
            <person name="Osipova E."/>
            <person name="Leigh N.D."/>
            <person name="Simon A."/>
            <person name="Yun M.H."/>
        </authorList>
    </citation>
    <scope>NUCLEOTIDE SEQUENCE</scope>
    <source>
        <strain evidence="2">20211129_DDA</strain>
        <tissue evidence="2">Liver</tissue>
    </source>
</reference>
<keyword evidence="3" id="KW-1185">Reference proteome</keyword>
<comment type="caution">
    <text evidence="2">The sequence shown here is derived from an EMBL/GenBank/DDBJ whole genome shotgun (WGS) entry which is preliminary data.</text>
</comment>
<proteinExistence type="predicted"/>
<feature type="compositionally biased region" description="Basic residues" evidence="1">
    <location>
        <begin position="69"/>
        <end position="78"/>
    </location>
</feature>
<dbReference type="EMBL" id="JANPWB010000010">
    <property type="protein sequence ID" value="KAJ1136116.1"/>
    <property type="molecule type" value="Genomic_DNA"/>
</dbReference>